<organism evidence="2">
    <name type="scientific">Stigmatella aurantiaca</name>
    <dbReference type="NCBI Taxonomy" id="41"/>
    <lineage>
        <taxon>Bacteria</taxon>
        <taxon>Pseudomonadati</taxon>
        <taxon>Myxococcota</taxon>
        <taxon>Myxococcia</taxon>
        <taxon>Myxococcales</taxon>
        <taxon>Cystobacterineae</taxon>
        <taxon>Archangiaceae</taxon>
        <taxon>Stigmatella</taxon>
    </lineage>
</organism>
<evidence type="ECO:0000313" key="2">
    <source>
        <dbReference type="EMBL" id="CCA65701.1"/>
    </source>
</evidence>
<sequence length="497" mass="56166">MAGFSGVEDYARLTLSPPMIRLLLLMPLLTVCACATLQGRADELASRGQYIEAAEIYDQLVHEKPGEKPLVDARDDLRWKGLEQLLGRARRLRFEGHDDEAERFLESFLSYRTQWNTKLNGGMESSLVDEFDGTYLHFQKIILEPAQQGLALTAEAALDPKRKLLSYAVLNKVRQEMETAVVQGGQATCDRVKQLPAEGLPHWNELVARYCLRYQARGPEPLFIPEVLAAPSWSVSLSGVSLAQQESLVARLSRAFEASAWYSPVAERRPVFSLRGQFTEDWAQRTVQLTAPWTDREPYTDHEERTEVTEEPFEDEEEYTDEQGNKKTRKVTRYRKKTREYTVPVTKYRDVPKSFEYFAQRHSVDYGFSVSATGILSEAHSALSVAVTDRYSAYGFEHDVSFSPGNVYPQRPRLLLPHDWFEQHARGLEQAFAGQLQEHWRQYYCSEPSLSLDAAARCARAGAALPPQARQVLSDVLGTDGSYTPRLFLSGGGALSP</sequence>
<dbReference type="AlphaFoldDB" id="F3Y659"/>
<feature type="compositionally biased region" description="Acidic residues" evidence="1">
    <location>
        <begin position="309"/>
        <end position="321"/>
    </location>
</feature>
<reference evidence="2" key="1">
    <citation type="submission" date="2011-04" db="EMBL/GenBank/DDBJ databases">
        <title>Aurachin alkaloid biosynthesis in the Gram negative myxobacterium Stigmatella aurantiaca: involvement of a type II polyketide synthase.</title>
        <authorList>
            <person name="Sandmann A."/>
            <person name="Dickschat J."/>
            <person name="Jenke-Kodama H."/>
            <person name="Kunze B."/>
            <person name="Dittmann E."/>
            <person name="Mueller R."/>
        </authorList>
    </citation>
    <scope>NUCLEOTIDE SEQUENCE</scope>
    <source>
        <strain evidence="2">Sg a15</strain>
    </source>
</reference>
<proteinExistence type="predicted"/>
<dbReference type="EMBL" id="AM404078">
    <property type="protein sequence ID" value="CCA65701.1"/>
    <property type="molecule type" value="Genomic_DNA"/>
</dbReference>
<accession>F3Y659</accession>
<feature type="compositionally biased region" description="Basic and acidic residues" evidence="1">
    <location>
        <begin position="297"/>
        <end position="308"/>
    </location>
</feature>
<feature type="region of interest" description="Disordered" evidence="1">
    <location>
        <begin position="297"/>
        <end position="331"/>
    </location>
</feature>
<evidence type="ECO:0000256" key="1">
    <source>
        <dbReference type="SAM" id="MobiDB-lite"/>
    </source>
</evidence>
<protein>
    <submittedName>
        <fullName evidence="2">Uncharacterized protein orf12</fullName>
    </submittedName>
</protein>
<gene>
    <name evidence="2" type="primary">orf12</name>
</gene>
<name>F3Y659_STIAU</name>